<keyword evidence="4" id="KW-0732">Signal</keyword>
<evidence type="ECO:0000256" key="7">
    <source>
        <dbReference type="SAM" id="Phobius"/>
    </source>
</evidence>
<accession>A0ABD6EEQ8</accession>
<reference evidence="9 10" key="1">
    <citation type="submission" date="2024-08" db="EMBL/GenBank/DDBJ databases">
        <title>Gnathostoma spinigerum genome.</title>
        <authorList>
            <person name="Gonzalez-Bertolin B."/>
            <person name="Monzon S."/>
            <person name="Zaballos A."/>
            <person name="Jimenez P."/>
            <person name="Dekumyoy P."/>
            <person name="Varona S."/>
            <person name="Cuesta I."/>
            <person name="Sumanam S."/>
            <person name="Adisakwattana P."/>
            <person name="Gasser R.B."/>
            <person name="Hernandez-Gonzalez A."/>
            <person name="Young N.D."/>
            <person name="Perteguer M.J."/>
        </authorList>
    </citation>
    <scope>NUCLEOTIDE SEQUENCE [LARGE SCALE GENOMIC DNA]</scope>
    <source>
        <strain evidence="9">AL3</strain>
        <tissue evidence="9">Liver</tissue>
    </source>
</reference>
<dbReference type="Gene3D" id="3.20.20.80">
    <property type="entry name" value="Glycosidases"/>
    <property type="match status" value="1"/>
</dbReference>
<keyword evidence="6" id="KW-0326">Glycosidase</keyword>
<dbReference type="GO" id="GO:0006665">
    <property type="term" value="P:sphingolipid metabolic process"/>
    <property type="evidence" value="ECO:0007669"/>
    <property type="project" value="UniProtKB-KW"/>
</dbReference>
<dbReference type="InterPro" id="IPR033453">
    <property type="entry name" value="Glyco_hydro_30_TIM-barrel"/>
</dbReference>
<dbReference type="PRINTS" id="PR00843">
    <property type="entry name" value="GLHYDRLASE30"/>
</dbReference>
<dbReference type="InterPro" id="IPR017853">
    <property type="entry name" value="GH"/>
</dbReference>
<protein>
    <recommendedName>
        <fullName evidence="3 6">Glucosylceramidase</fullName>
        <ecNumber evidence="3 6">3.2.1.45</ecNumber>
    </recommendedName>
</protein>
<dbReference type="InterPro" id="IPR001139">
    <property type="entry name" value="Glyco_hydro_30"/>
</dbReference>
<evidence type="ECO:0000259" key="8">
    <source>
        <dbReference type="Pfam" id="PF02055"/>
    </source>
</evidence>
<dbReference type="GO" id="GO:0016020">
    <property type="term" value="C:membrane"/>
    <property type="evidence" value="ECO:0007669"/>
    <property type="project" value="GOC"/>
</dbReference>
<comment type="similarity">
    <text evidence="2 6">Belongs to the glycosyl hydrolase 30 family.</text>
</comment>
<evidence type="ECO:0000313" key="9">
    <source>
        <dbReference type="EMBL" id="MFH4977701.1"/>
    </source>
</evidence>
<dbReference type="EMBL" id="JBGFUD010002527">
    <property type="protein sequence ID" value="MFH4977701.1"/>
    <property type="molecule type" value="Genomic_DNA"/>
</dbReference>
<evidence type="ECO:0000256" key="3">
    <source>
        <dbReference type="ARBA" id="ARBA00012658"/>
    </source>
</evidence>
<feature type="transmembrane region" description="Helical" evidence="7">
    <location>
        <begin position="12"/>
        <end position="30"/>
    </location>
</feature>
<keyword evidence="7" id="KW-0472">Membrane</keyword>
<feature type="transmembrane region" description="Helical" evidence="7">
    <location>
        <begin position="419"/>
        <end position="445"/>
    </location>
</feature>
<feature type="domain" description="Glycosyl hydrolase family 30 TIM-barrel" evidence="8">
    <location>
        <begin position="136"/>
        <end position="430"/>
    </location>
</feature>
<dbReference type="Pfam" id="PF02055">
    <property type="entry name" value="Glyco_hydro_30"/>
    <property type="match status" value="1"/>
</dbReference>
<keyword evidence="10" id="KW-1185">Reference proteome</keyword>
<keyword evidence="7" id="KW-0812">Transmembrane</keyword>
<dbReference type="AlphaFoldDB" id="A0ABD6EEQ8"/>
<keyword evidence="5 6" id="KW-0378">Hydrolase</keyword>
<dbReference type="SUPFAM" id="SSF51445">
    <property type="entry name" value="(Trans)glycosidases"/>
    <property type="match status" value="1"/>
</dbReference>
<gene>
    <name evidence="9" type="ORF">AB6A40_004410</name>
</gene>
<organism evidence="9 10">
    <name type="scientific">Gnathostoma spinigerum</name>
    <dbReference type="NCBI Taxonomy" id="75299"/>
    <lineage>
        <taxon>Eukaryota</taxon>
        <taxon>Metazoa</taxon>
        <taxon>Ecdysozoa</taxon>
        <taxon>Nematoda</taxon>
        <taxon>Chromadorea</taxon>
        <taxon>Rhabditida</taxon>
        <taxon>Spirurina</taxon>
        <taxon>Gnathostomatomorpha</taxon>
        <taxon>Gnathostomatoidea</taxon>
        <taxon>Gnathostomatidae</taxon>
        <taxon>Gnathostoma</taxon>
    </lineage>
</organism>
<dbReference type="PANTHER" id="PTHR11069">
    <property type="entry name" value="GLUCOSYLCERAMIDASE"/>
    <property type="match status" value="1"/>
</dbReference>
<evidence type="ECO:0000256" key="5">
    <source>
        <dbReference type="ARBA" id="ARBA00022801"/>
    </source>
</evidence>
<dbReference type="GO" id="GO:0004348">
    <property type="term" value="F:glucosylceramidase activity"/>
    <property type="evidence" value="ECO:0007669"/>
    <property type="project" value="UniProtKB-EC"/>
</dbReference>
<dbReference type="EC" id="3.2.1.45" evidence="3 6"/>
<evidence type="ECO:0000256" key="2">
    <source>
        <dbReference type="ARBA" id="ARBA00005382"/>
    </source>
</evidence>
<sequence>MTTDTGRVFENILFLLLGATAVIIILQNAYDREWKDGQSRRNLPDKIRRVPDHRECERKIINGDPSRIVCVCNASYCDDFPKLNLSSDEPIAVVYKTSKSGLRFQRTTAKITDKNSSKKGLRMKVNAGETFQTMIGFGGAFTDAAGINLDHLSPKSRANLMRSYFGDDGIQYSLGRVPIASCDFSTREYSYDDVENDFELKHFSLAEEDYKFKIPYILNAVNLTHGAINLFASPWSSPGWMKTNGRMKGGGKLIGKVGGKYYKSWANYFVKFLDQYAVNGVKFWGLTVQNEPTTGSDLKWPWQTLFFDDALQRDFIKSDLGPALKASKLGRNISLMIYDDNRPAAKSWAYTIFGDKNASDYVAGLAVHWYLDSASSPDAYSEIHKVYPDKFILATEACSGAQPWDKGVILGSWNRGMDYALNIFDVSCNVVMVAHFPMILLLSFLNSYRMISSLDLSSYILSHLGYK</sequence>
<dbReference type="PANTHER" id="PTHR11069:SF23">
    <property type="entry name" value="LYSOSOMAL ACID GLUCOSYLCERAMIDASE"/>
    <property type="match status" value="1"/>
</dbReference>
<dbReference type="Proteomes" id="UP001608902">
    <property type="component" value="Unassembled WGS sequence"/>
</dbReference>
<evidence type="ECO:0000256" key="1">
    <source>
        <dbReference type="ARBA" id="ARBA00001013"/>
    </source>
</evidence>
<keyword evidence="6" id="KW-0443">Lipid metabolism</keyword>
<evidence type="ECO:0000256" key="4">
    <source>
        <dbReference type="ARBA" id="ARBA00022729"/>
    </source>
</evidence>
<comment type="caution">
    <text evidence="9">The sequence shown here is derived from an EMBL/GenBank/DDBJ whole genome shotgun (WGS) entry which is preliminary data.</text>
</comment>
<evidence type="ECO:0000256" key="6">
    <source>
        <dbReference type="RuleBase" id="RU361188"/>
    </source>
</evidence>
<proteinExistence type="inferred from homology"/>
<name>A0ABD6EEQ8_9BILA</name>
<evidence type="ECO:0000313" key="10">
    <source>
        <dbReference type="Proteomes" id="UP001608902"/>
    </source>
</evidence>
<comment type="catalytic activity">
    <reaction evidence="1">
        <text>a beta-D-glucosyl-(1&lt;-&gt;1')-N-acylsphing-4-enine + H2O = an N-acylsphing-4-enine + D-glucose</text>
        <dbReference type="Rhea" id="RHEA:13269"/>
        <dbReference type="ChEBI" id="CHEBI:4167"/>
        <dbReference type="ChEBI" id="CHEBI:15377"/>
        <dbReference type="ChEBI" id="CHEBI:22801"/>
        <dbReference type="ChEBI" id="CHEBI:52639"/>
        <dbReference type="EC" id="3.2.1.45"/>
    </reaction>
    <physiologicalReaction direction="left-to-right" evidence="1">
        <dbReference type="Rhea" id="RHEA:13270"/>
    </physiologicalReaction>
</comment>
<keyword evidence="6" id="KW-0746">Sphingolipid metabolism</keyword>
<keyword evidence="7" id="KW-1133">Transmembrane helix</keyword>